<protein>
    <submittedName>
        <fullName evidence="3 5">Kyphoscoliosis peptidase-like</fullName>
    </submittedName>
</protein>
<reference evidence="3" key="1">
    <citation type="journal article" date="2010" name="Science">
        <title>The genome of the Western clawed frog Xenopus tropicalis.</title>
        <authorList>
            <person name="Hellsten U."/>
            <person name="Harland R.M."/>
            <person name="Gilchrist M.J."/>
            <person name="Hendrix D."/>
            <person name="Jurka J."/>
            <person name="Kapitonov V."/>
            <person name="Ovcharenko I."/>
            <person name="Putnam N.H."/>
            <person name="Shu S."/>
            <person name="Taher L."/>
            <person name="Blitz I.L."/>
            <person name="Blumberg B."/>
            <person name="Dichmann D.S."/>
            <person name="Dubchak I."/>
            <person name="Amaya E."/>
            <person name="Detter J.C."/>
            <person name="Fletcher R."/>
            <person name="Gerhard D.S."/>
            <person name="Goodstein D."/>
            <person name="Graves T."/>
            <person name="Grigoriev I.V."/>
            <person name="Grimwood J."/>
            <person name="Kawashima T."/>
            <person name="Lindquist E."/>
            <person name="Lucas S.M."/>
            <person name="Mead P.E."/>
            <person name="Mitros T."/>
            <person name="Ogino H."/>
            <person name="Ohta Y."/>
            <person name="Poliakov A.V."/>
            <person name="Pollet N."/>
            <person name="Robert J."/>
            <person name="Salamov A."/>
            <person name="Sater A.K."/>
            <person name="Schmutz J."/>
            <person name="Terry A."/>
            <person name="Vize P.D."/>
            <person name="Warren W.C."/>
            <person name="Wells D."/>
            <person name="Wills A."/>
            <person name="Wilson R.K."/>
            <person name="Zimmerman L.B."/>
            <person name="Zorn A.M."/>
            <person name="Grainger R."/>
            <person name="Grammer T."/>
            <person name="Khokha M.K."/>
            <person name="Richardson P.M."/>
            <person name="Rokhsar D.S."/>
        </authorList>
    </citation>
    <scope>NUCLEOTIDE SEQUENCE [LARGE SCALE GENOMIC DNA]</scope>
    <source>
        <strain evidence="3">Nigerian</strain>
    </source>
</reference>
<name>F6QDS3_XENTR</name>
<dbReference type="InterPro" id="IPR056564">
    <property type="entry name" value="Ig-like_KY"/>
</dbReference>
<dbReference type="GeneID" id="100486532"/>
<dbReference type="Bgee" id="ENSXETG00000004350">
    <property type="expression patterns" value="Expressed in heart and 3 other cell types or tissues"/>
</dbReference>
<dbReference type="Proteomes" id="UP000008143">
    <property type="component" value="Chromosome 1"/>
</dbReference>
<dbReference type="SUPFAM" id="SSF54001">
    <property type="entry name" value="Cysteine proteinases"/>
    <property type="match status" value="1"/>
</dbReference>
<evidence type="ECO:0000313" key="3">
    <source>
        <dbReference type="Ensembl" id="ENSXETP00000009480"/>
    </source>
</evidence>
<dbReference type="Pfam" id="PF01841">
    <property type="entry name" value="Transglut_core"/>
    <property type="match status" value="1"/>
</dbReference>
<dbReference type="PANTHER" id="PTHR46333:SF4">
    <property type="entry name" value="TRANSGLUTAMINASE-LIKE DOMAIN-CONTAINING PROTEIN"/>
    <property type="match status" value="1"/>
</dbReference>
<keyword evidence="4" id="KW-1185">Reference proteome</keyword>
<dbReference type="OMA" id="MTFDIKQ"/>
<evidence type="ECO:0000256" key="1">
    <source>
        <dbReference type="SAM" id="MobiDB-lite"/>
    </source>
</evidence>
<gene>
    <name evidence="3 5 6" type="primary">LOC100486532</name>
</gene>
<reference evidence="3" key="2">
    <citation type="submission" date="2011-06" db="UniProtKB">
        <authorList>
            <consortium name="Ensembl"/>
        </authorList>
    </citation>
    <scope>IDENTIFICATION</scope>
</reference>
<organism evidence="3">
    <name type="scientific">Xenopus tropicalis</name>
    <name type="common">Western clawed frog</name>
    <name type="synonym">Silurana tropicalis</name>
    <dbReference type="NCBI Taxonomy" id="8364"/>
    <lineage>
        <taxon>Eukaryota</taxon>
        <taxon>Metazoa</taxon>
        <taxon>Chordata</taxon>
        <taxon>Craniata</taxon>
        <taxon>Vertebrata</taxon>
        <taxon>Euteleostomi</taxon>
        <taxon>Amphibia</taxon>
        <taxon>Batrachia</taxon>
        <taxon>Anura</taxon>
        <taxon>Pipoidea</taxon>
        <taxon>Pipidae</taxon>
        <taxon>Xenopodinae</taxon>
        <taxon>Xenopus</taxon>
        <taxon>Silurana</taxon>
    </lineage>
</organism>
<evidence type="ECO:0000259" key="2">
    <source>
        <dbReference type="SMART" id="SM00460"/>
    </source>
</evidence>
<feature type="region of interest" description="Disordered" evidence="1">
    <location>
        <begin position="65"/>
        <end position="108"/>
    </location>
</feature>
<feature type="compositionally biased region" description="Polar residues" evidence="1">
    <location>
        <begin position="121"/>
        <end position="137"/>
    </location>
</feature>
<dbReference type="InterPro" id="IPR052557">
    <property type="entry name" value="CAP/Cytokinesis_protein"/>
</dbReference>
<dbReference type="AlphaFoldDB" id="F6QDS3"/>
<feature type="region of interest" description="Disordered" evidence="1">
    <location>
        <begin position="121"/>
        <end position="169"/>
    </location>
</feature>
<dbReference type="InterPro" id="IPR002931">
    <property type="entry name" value="Transglutaminase-like"/>
</dbReference>
<dbReference type="SMART" id="SM00460">
    <property type="entry name" value="TGc"/>
    <property type="match status" value="1"/>
</dbReference>
<dbReference type="OrthoDB" id="6129702at2759"/>
<sequence length="832" mass="92263">MGRGDSVGSVGGANGRREAVPLTISWAGGSTFGGMKGQVGSSRHGQTQSNVSTVTSKLALYGAKSSAPLSGSLNPSDTPKPNPQGATEPQTESDGALSPSGTHKPEGKADMLQFWSNRINSNHISSDSKPSRGTGSIISKHRVLPGTNGMKCGEGAGNKGSVPGKAKRRKKRKELFSSVTFTHIDNHVINWSGQNNCQALSIQETVRGITAEARNHLEKIRAIWIWLCHNIRYDVEGYLGFSQKVYRPEDVLALGKGVCSGYAGLFKEMCREIGIGCKEISGYSRTTEYSDGLSFHRTKSNHMWNAVQLDTDWHLLDACWGAGTVDLQEKIFIPSYDDFFFLTDPEDFIETHWPDEATWQLLESVVPFQEFEQKIFKTSEFFRLHLFIVSPKVFYLQTDQGEVKVSLGCLYPTEFSYKIYKLSNKERSCVEKTHGIMTMQPSGVTLRVVPPTDGLFELMIFAKPMDSTGSYRWVCSYHIDCPESKCSQGLPHNPFHFWGLHQRAIDFGVLGCNCAGDLVVADGGSVNLTFQTSRPLLAMYELAHVELSKTLSTRCFVSHIEESQLSCQLLLPFRGYYRLSLFVKNLSGDQFKTAANLLLQCSNPINHNELFPANLGMHCGPGINSKLHGLTDPSHTAPVINTTSGQCNITFHTVSDTEVYTVLENNKVRGDVYSLDRYCLVTHLDHKITISLHLPESGYYKLSILSRATGSPDFAHACDYVIRSLSDHHPLPFPKIFSSWRQGCTLLQPRSGLLAGDIWEDFRIRIPGALKVVVIGPEKVELELNKNKIWEGQVFTGSPGTLLKVAVKFNQNSTTMDILMSYKVLANLNIQY</sequence>
<dbReference type="KEGG" id="xtr:100486532"/>
<evidence type="ECO:0000313" key="6">
    <source>
        <dbReference type="Xenbase" id="XB-GENE-29078387"/>
    </source>
</evidence>
<reference evidence="5" key="3">
    <citation type="submission" date="2025-04" db="UniProtKB">
        <authorList>
            <consortium name="RefSeq"/>
        </authorList>
    </citation>
    <scope>IDENTIFICATION</scope>
    <source>
        <strain evidence="5">Nigerian</strain>
        <tissue evidence="5">Liver and blood</tissue>
    </source>
</reference>
<feature type="compositionally biased region" description="Polar residues" evidence="1">
    <location>
        <begin position="39"/>
        <end position="53"/>
    </location>
</feature>
<dbReference type="Pfam" id="PF23265">
    <property type="entry name" value="Ig-like_KY"/>
    <property type="match status" value="3"/>
</dbReference>
<dbReference type="PANTHER" id="PTHR46333">
    <property type="entry name" value="CYTOKINESIS PROTEIN 3"/>
    <property type="match status" value="1"/>
</dbReference>
<dbReference type="RefSeq" id="XP_031751113.1">
    <property type="nucleotide sequence ID" value="XM_031895253.1"/>
</dbReference>
<feature type="domain" description="Transglutaminase-like" evidence="2">
    <location>
        <begin position="251"/>
        <end position="320"/>
    </location>
</feature>
<dbReference type="Gene3D" id="3.10.620.30">
    <property type="match status" value="1"/>
</dbReference>
<evidence type="ECO:0000313" key="4">
    <source>
        <dbReference type="Proteomes" id="UP000008143"/>
    </source>
</evidence>
<dbReference type="GeneTree" id="ENSGT00940000165596"/>
<evidence type="ECO:0000313" key="5">
    <source>
        <dbReference type="RefSeq" id="XP_031751113.1"/>
    </source>
</evidence>
<dbReference type="HOGENOM" id="CLU_023412_1_0_1"/>
<proteinExistence type="predicted"/>
<feature type="region of interest" description="Disordered" evidence="1">
    <location>
        <begin position="26"/>
        <end position="53"/>
    </location>
</feature>
<dbReference type="Xenbase" id="XB-GENE-29078387">
    <property type="gene designation" value="LOC100486532"/>
</dbReference>
<dbReference type="eggNOG" id="KOG4575">
    <property type="taxonomic scope" value="Eukaryota"/>
</dbReference>
<dbReference type="Ensembl" id="ENSXETT00000009480">
    <property type="protein sequence ID" value="ENSXETP00000009480"/>
    <property type="gene ID" value="ENSXETG00000004350"/>
</dbReference>
<dbReference type="InterPro" id="IPR038765">
    <property type="entry name" value="Papain-like_cys_pep_sf"/>
</dbReference>
<dbReference type="GO" id="GO:0005737">
    <property type="term" value="C:cytoplasm"/>
    <property type="evidence" value="ECO:0000318"/>
    <property type="project" value="GO_Central"/>
</dbReference>
<feature type="compositionally biased region" description="Polar residues" evidence="1">
    <location>
        <begin position="67"/>
        <end position="93"/>
    </location>
</feature>
<accession>F6QDS3</accession>
<dbReference type="AGR" id="Xenbase:XB-GENE-29078387"/>